<evidence type="ECO:0000313" key="4">
    <source>
        <dbReference type="Proteomes" id="UP000317650"/>
    </source>
</evidence>
<dbReference type="EMBL" id="PYDT01000001">
    <property type="protein sequence ID" value="THU71858.1"/>
    <property type="molecule type" value="Genomic_DNA"/>
</dbReference>
<name>A0A4S8KA26_MUSBA</name>
<feature type="signal peptide" evidence="2">
    <location>
        <begin position="1"/>
        <end position="25"/>
    </location>
</feature>
<evidence type="ECO:0000313" key="3">
    <source>
        <dbReference type="EMBL" id="THU71858.1"/>
    </source>
</evidence>
<keyword evidence="4" id="KW-1185">Reference proteome</keyword>
<evidence type="ECO:0000256" key="1">
    <source>
        <dbReference type="SAM" id="MobiDB-lite"/>
    </source>
</evidence>
<dbReference type="Proteomes" id="UP000317650">
    <property type="component" value="Chromosome 4"/>
</dbReference>
<proteinExistence type="predicted"/>
<feature type="chain" id="PRO_5020538405" evidence="2">
    <location>
        <begin position="26"/>
        <end position="86"/>
    </location>
</feature>
<protein>
    <submittedName>
        <fullName evidence="3">Uncharacterized protein</fullName>
    </submittedName>
</protein>
<sequence length="86" mass="8293">MVSGPRIRALLGLFLLVSCMAMVVAARPMAGGLERGSSLEVQSPGAAGAGGGRDASSSNLGALGGIKQAGPSPGQGHAAAAADLHR</sequence>
<dbReference type="PROSITE" id="PS51257">
    <property type="entry name" value="PROKAR_LIPOPROTEIN"/>
    <property type="match status" value="1"/>
</dbReference>
<feature type="region of interest" description="Disordered" evidence="1">
    <location>
        <begin position="35"/>
        <end position="86"/>
    </location>
</feature>
<gene>
    <name evidence="3" type="ORF">C4D60_Mb04t05950</name>
</gene>
<organism evidence="3 4">
    <name type="scientific">Musa balbisiana</name>
    <name type="common">Banana</name>
    <dbReference type="NCBI Taxonomy" id="52838"/>
    <lineage>
        <taxon>Eukaryota</taxon>
        <taxon>Viridiplantae</taxon>
        <taxon>Streptophyta</taxon>
        <taxon>Embryophyta</taxon>
        <taxon>Tracheophyta</taxon>
        <taxon>Spermatophyta</taxon>
        <taxon>Magnoliopsida</taxon>
        <taxon>Liliopsida</taxon>
        <taxon>Zingiberales</taxon>
        <taxon>Musaceae</taxon>
        <taxon>Musa</taxon>
    </lineage>
</organism>
<keyword evidence="2" id="KW-0732">Signal</keyword>
<evidence type="ECO:0000256" key="2">
    <source>
        <dbReference type="SAM" id="SignalP"/>
    </source>
</evidence>
<accession>A0A4S8KA26</accession>
<dbReference type="AlphaFoldDB" id="A0A4S8KA26"/>
<reference evidence="3 4" key="1">
    <citation type="journal article" date="2019" name="Nat. Plants">
        <title>Genome sequencing of Musa balbisiana reveals subgenome evolution and function divergence in polyploid bananas.</title>
        <authorList>
            <person name="Yao X."/>
        </authorList>
    </citation>
    <scope>NUCLEOTIDE SEQUENCE [LARGE SCALE GENOMIC DNA]</scope>
    <source>
        <strain evidence="4">cv. DH-PKW</strain>
        <tissue evidence="3">Leaves</tissue>
    </source>
</reference>
<comment type="caution">
    <text evidence="3">The sequence shown here is derived from an EMBL/GenBank/DDBJ whole genome shotgun (WGS) entry which is preliminary data.</text>
</comment>